<dbReference type="Pfam" id="PF00313">
    <property type="entry name" value="CSD"/>
    <property type="match status" value="1"/>
</dbReference>
<dbReference type="PROSITE" id="PS51857">
    <property type="entry name" value="CSD_2"/>
    <property type="match status" value="1"/>
</dbReference>
<keyword evidence="2" id="KW-1133">Transmembrane helix</keyword>
<evidence type="ECO:0000313" key="5">
    <source>
        <dbReference type="Proteomes" id="UP000077037"/>
    </source>
</evidence>
<evidence type="ECO:0000313" key="4">
    <source>
        <dbReference type="EMBL" id="SAI28063.1"/>
    </source>
</evidence>
<feature type="transmembrane region" description="Helical" evidence="2">
    <location>
        <begin position="87"/>
        <end position="107"/>
    </location>
</feature>
<proteinExistence type="predicted"/>
<evidence type="ECO:0000256" key="2">
    <source>
        <dbReference type="SAM" id="Phobius"/>
    </source>
</evidence>
<dbReference type="InterPro" id="IPR002059">
    <property type="entry name" value="CSP_DNA-bd"/>
</dbReference>
<dbReference type="Gene3D" id="2.40.50.140">
    <property type="entry name" value="Nucleic acid-binding proteins"/>
    <property type="match status" value="1"/>
</dbReference>
<feature type="transmembrane region" description="Helical" evidence="2">
    <location>
        <begin position="113"/>
        <end position="132"/>
    </location>
</feature>
<feature type="domain" description="CSD" evidence="3">
    <location>
        <begin position="4"/>
        <end position="67"/>
    </location>
</feature>
<keyword evidence="1" id="KW-0597">Phosphoprotein</keyword>
<dbReference type="InterPro" id="IPR010718">
    <property type="entry name" value="DUF1294"/>
</dbReference>
<dbReference type="SMART" id="SM00357">
    <property type="entry name" value="CSP"/>
    <property type="match status" value="1"/>
</dbReference>
<evidence type="ECO:0000256" key="1">
    <source>
        <dbReference type="ARBA" id="ARBA00022553"/>
    </source>
</evidence>
<protein>
    <submittedName>
        <fullName evidence="4">Cold shock-like protein</fullName>
    </submittedName>
</protein>
<name>A0A157P3E5_9BORD</name>
<reference evidence="4 5" key="1">
    <citation type="submission" date="2016-03" db="EMBL/GenBank/DDBJ databases">
        <authorList>
            <consortium name="Pathogen Informatics"/>
        </authorList>
    </citation>
    <scope>NUCLEOTIDE SEQUENCE [LARGE SCALE GENOMIC DNA]</scope>
    <source>
        <strain evidence="4 5">NCTC13364</strain>
    </source>
</reference>
<dbReference type="PANTHER" id="PTHR12962:SF1">
    <property type="entry name" value="COLD SHOCK DOMAIN-CONTAINING PROTEIN CG9705"/>
    <property type="match status" value="1"/>
</dbReference>
<keyword evidence="2" id="KW-0812">Transmembrane</keyword>
<dbReference type="OrthoDB" id="72963at2"/>
<evidence type="ECO:0000259" key="3">
    <source>
        <dbReference type="PROSITE" id="PS51857"/>
    </source>
</evidence>
<organism evidence="4 5">
    <name type="scientific">Bordetella ansorpii</name>
    <dbReference type="NCBI Taxonomy" id="288768"/>
    <lineage>
        <taxon>Bacteria</taxon>
        <taxon>Pseudomonadati</taxon>
        <taxon>Pseudomonadota</taxon>
        <taxon>Betaproteobacteria</taxon>
        <taxon>Burkholderiales</taxon>
        <taxon>Alcaligenaceae</taxon>
        <taxon>Bordetella</taxon>
    </lineage>
</organism>
<dbReference type="CDD" id="cd04458">
    <property type="entry name" value="CSP_CDS"/>
    <property type="match status" value="1"/>
</dbReference>
<feature type="transmembrane region" description="Helical" evidence="2">
    <location>
        <begin position="179"/>
        <end position="204"/>
    </location>
</feature>
<dbReference type="Proteomes" id="UP000077037">
    <property type="component" value="Unassembled WGS sequence"/>
</dbReference>
<dbReference type="GO" id="GO:0043488">
    <property type="term" value="P:regulation of mRNA stability"/>
    <property type="evidence" value="ECO:0007669"/>
    <property type="project" value="TreeGrafter"/>
</dbReference>
<dbReference type="AlphaFoldDB" id="A0A157P3E5"/>
<dbReference type="SUPFAM" id="SSF50249">
    <property type="entry name" value="Nucleic acid-binding proteins"/>
    <property type="match status" value="1"/>
</dbReference>
<sequence>MKGYQEGTLKSWNDERGFGFITPEQGGEAVFAHISVFESGRPQASQRVRFLAETAPDKRLRARKVQLLDIPPVHARGPSRQWKATGVGFKSQLVLALFLGYLLAAIWMQGLPWWVFVVYVVISILTFLVYASDKSSARASTRRIPENTLHMLSLAGGWPGALVAQQVLRHKSSKASFQVCYWITVVLNFLGLALLTLPALRAWLFAIVRALAV</sequence>
<accession>A0A157P3E5</accession>
<dbReference type="GO" id="GO:0003730">
    <property type="term" value="F:mRNA 3'-UTR binding"/>
    <property type="evidence" value="ECO:0007669"/>
    <property type="project" value="TreeGrafter"/>
</dbReference>
<dbReference type="RefSeq" id="WP_066411680.1">
    <property type="nucleotide sequence ID" value="NZ_FKBS01000014.1"/>
</dbReference>
<dbReference type="InterPro" id="IPR011129">
    <property type="entry name" value="CSD"/>
</dbReference>
<dbReference type="EMBL" id="FKBS01000014">
    <property type="protein sequence ID" value="SAI28063.1"/>
    <property type="molecule type" value="Genomic_DNA"/>
</dbReference>
<keyword evidence="2" id="KW-0472">Membrane</keyword>
<dbReference type="InterPro" id="IPR012340">
    <property type="entry name" value="NA-bd_OB-fold"/>
</dbReference>
<dbReference type="GO" id="GO:0005829">
    <property type="term" value="C:cytosol"/>
    <property type="evidence" value="ECO:0007669"/>
    <property type="project" value="UniProtKB-ARBA"/>
</dbReference>
<dbReference type="Pfam" id="PF06961">
    <property type="entry name" value="DUF1294"/>
    <property type="match status" value="1"/>
</dbReference>
<dbReference type="InterPro" id="IPR052069">
    <property type="entry name" value="Ca-reg_mRNA-binding_domain"/>
</dbReference>
<gene>
    <name evidence="4" type="primary">cspA</name>
    <name evidence="4" type="ORF">SAMEA1982600_02217</name>
</gene>
<dbReference type="PANTHER" id="PTHR12962">
    <property type="entry name" value="CALCIUM-REGULATED HEAT STABLE PROTEIN CRHSP-24-RELATED"/>
    <property type="match status" value="1"/>
</dbReference>